<evidence type="ECO:0000256" key="8">
    <source>
        <dbReference type="ARBA" id="ARBA00023049"/>
    </source>
</evidence>
<evidence type="ECO:0000256" key="3">
    <source>
        <dbReference type="ARBA" id="ARBA00022692"/>
    </source>
</evidence>
<evidence type="ECO:0000313" key="13">
    <source>
        <dbReference type="EMBL" id="MFD1642284.1"/>
    </source>
</evidence>
<keyword evidence="9 11" id="KW-0472">Membrane</keyword>
<comment type="similarity">
    <text evidence="10">Belongs to the peptidase M48 family.</text>
</comment>
<reference evidence="13 14" key="1">
    <citation type="journal article" date="2019" name="Int. J. Syst. Evol. Microbiol.">
        <title>The Global Catalogue of Microorganisms (GCM) 10K type strain sequencing project: providing services to taxonomists for standard genome sequencing and annotation.</title>
        <authorList>
            <consortium name="The Broad Institute Genomics Platform"/>
            <consortium name="The Broad Institute Genome Sequencing Center for Infectious Disease"/>
            <person name="Wu L."/>
            <person name="Ma J."/>
        </authorList>
    </citation>
    <scope>NUCLEOTIDE SEQUENCE [LARGE SCALE GENOMIC DNA]</scope>
    <source>
        <strain evidence="13 14">CGMCC 1.10593</strain>
    </source>
</reference>
<feature type="transmembrane region" description="Helical" evidence="11">
    <location>
        <begin position="12"/>
        <end position="34"/>
    </location>
</feature>
<comment type="cofactor">
    <cofactor evidence="10">
        <name>Zn(2+)</name>
        <dbReference type="ChEBI" id="CHEBI:29105"/>
    </cofactor>
    <text evidence="10">Binds 1 zinc ion per subunit.</text>
</comment>
<dbReference type="GO" id="GO:0046872">
    <property type="term" value="F:metal ion binding"/>
    <property type="evidence" value="ECO:0007669"/>
    <property type="project" value="UniProtKB-KW"/>
</dbReference>
<keyword evidence="14" id="KW-1185">Reference proteome</keyword>
<dbReference type="Proteomes" id="UP001597052">
    <property type="component" value="Unassembled WGS sequence"/>
</dbReference>
<dbReference type="PANTHER" id="PTHR43221:SF2">
    <property type="entry name" value="PROTEASE HTPX HOMOLOG"/>
    <property type="match status" value="1"/>
</dbReference>
<evidence type="ECO:0000256" key="1">
    <source>
        <dbReference type="ARBA" id="ARBA00022475"/>
    </source>
</evidence>
<evidence type="ECO:0000256" key="2">
    <source>
        <dbReference type="ARBA" id="ARBA00022670"/>
    </source>
</evidence>
<dbReference type="GO" id="GO:0006508">
    <property type="term" value="P:proteolysis"/>
    <property type="evidence" value="ECO:0007669"/>
    <property type="project" value="UniProtKB-KW"/>
</dbReference>
<protein>
    <submittedName>
        <fullName evidence="13">M48 family metalloprotease</fullName>
        <ecNumber evidence="13">3.4.24.-</ecNumber>
    </submittedName>
</protein>
<comment type="caution">
    <text evidence="13">The sequence shown here is derived from an EMBL/GenBank/DDBJ whole genome shotgun (WGS) entry which is preliminary data.</text>
</comment>
<evidence type="ECO:0000256" key="4">
    <source>
        <dbReference type="ARBA" id="ARBA00022723"/>
    </source>
</evidence>
<evidence type="ECO:0000256" key="9">
    <source>
        <dbReference type="ARBA" id="ARBA00023136"/>
    </source>
</evidence>
<accession>A0ABD6DAY9</accession>
<sequence>MPASAAGLRSRMLAAVLALSVVLVAFLIGVWATFYTLFVWFELTPAVGWASVVTAGLVALVGYLEFRHLDTIERFADAKPIDRETAPALSDMTTKVAAMFDVPPPRIAVSERSAPEAMAVGFRPGNIHLVLSKGTIDALDAAELEAVIAHELAHVANRDAMVMTALSTPVVLADGLRSRLGEFEHRSPFALVAVPLGFVSNAVWIVGRAITARLSRQRERAADRAAAEATGSPSTLAAALRTLDSEIAATPDRDLRAVSGVSSLSILSLEPRELEKVMLGPEGDTEPSYWWLRKRLHRLERWLFVSHPPTEQRLSVLAELEATRSTS</sequence>
<keyword evidence="8 10" id="KW-0482">Metalloprotease</keyword>
<evidence type="ECO:0000256" key="6">
    <source>
        <dbReference type="ARBA" id="ARBA00022833"/>
    </source>
</evidence>
<feature type="domain" description="Peptidase M48" evidence="12">
    <location>
        <begin position="86"/>
        <end position="320"/>
    </location>
</feature>
<gene>
    <name evidence="13" type="ORF">ACFSBW_10415</name>
</gene>
<dbReference type="Gene3D" id="3.30.2010.10">
    <property type="entry name" value="Metalloproteases ('zincins'), catalytic domain"/>
    <property type="match status" value="1"/>
</dbReference>
<keyword evidence="1" id="KW-1003">Cell membrane</keyword>
<keyword evidence="5 10" id="KW-0378">Hydrolase</keyword>
<dbReference type="Pfam" id="PF01435">
    <property type="entry name" value="Peptidase_M48"/>
    <property type="match status" value="1"/>
</dbReference>
<keyword evidence="3 11" id="KW-0812">Transmembrane</keyword>
<dbReference type="EC" id="3.4.24.-" evidence="13"/>
<dbReference type="InterPro" id="IPR001915">
    <property type="entry name" value="Peptidase_M48"/>
</dbReference>
<evidence type="ECO:0000256" key="5">
    <source>
        <dbReference type="ARBA" id="ARBA00022801"/>
    </source>
</evidence>
<dbReference type="InterPro" id="IPR050083">
    <property type="entry name" value="HtpX_protease"/>
</dbReference>
<keyword evidence="4" id="KW-0479">Metal-binding</keyword>
<proteinExistence type="inferred from homology"/>
<feature type="transmembrane region" description="Helical" evidence="11">
    <location>
        <begin position="189"/>
        <end position="207"/>
    </location>
</feature>
<dbReference type="EMBL" id="JBHUDM010000002">
    <property type="protein sequence ID" value="MFD1642284.1"/>
    <property type="molecule type" value="Genomic_DNA"/>
</dbReference>
<evidence type="ECO:0000313" key="14">
    <source>
        <dbReference type="Proteomes" id="UP001597052"/>
    </source>
</evidence>
<evidence type="ECO:0000256" key="10">
    <source>
        <dbReference type="RuleBase" id="RU003983"/>
    </source>
</evidence>
<keyword evidence="2 10" id="KW-0645">Protease</keyword>
<keyword evidence="7 11" id="KW-1133">Transmembrane helix</keyword>
<name>A0ABD6DAY9_9EURY</name>
<dbReference type="GO" id="GO:0008237">
    <property type="term" value="F:metallopeptidase activity"/>
    <property type="evidence" value="ECO:0007669"/>
    <property type="project" value="UniProtKB-KW"/>
</dbReference>
<dbReference type="PANTHER" id="PTHR43221">
    <property type="entry name" value="PROTEASE HTPX"/>
    <property type="match status" value="1"/>
</dbReference>
<evidence type="ECO:0000256" key="11">
    <source>
        <dbReference type="SAM" id="Phobius"/>
    </source>
</evidence>
<dbReference type="AlphaFoldDB" id="A0ABD6DAY9"/>
<organism evidence="13 14">
    <name type="scientific">Halohasta litorea</name>
    <dbReference type="NCBI Taxonomy" id="869891"/>
    <lineage>
        <taxon>Archaea</taxon>
        <taxon>Methanobacteriati</taxon>
        <taxon>Methanobacteriota</taxon>
        <taxon>Stenosarchaea group</taxon>
        <taxon>Halobacteria</taxon>
        <taxon>Halobacteriales</taxon>
        <taxon>Haloferacaceae</taxon>
        <taxon>Halohasta</taxon>
    </lineage>
</organism>
<keyword evidence="6 10" id="KW-0862">Zinc</keyword>
<evidence type="ECO:0000259" key="12">
    <source>
        <dbReference type="Pfam" id="PF01435"/>
    </source>
</evidence>
<dbReference type="RefSeq" id="WP_256395345.1">
    <property type="nucleotide sequence ID" value="NZ_JANHDJ010000002.1"/>
</dbReference>
<feature type="transmembrane region" description="Helical" evidence="11">
    <location>
        <begin position="46"/>
        <end position="64"/>
    </location>
</feature>
<evidence type="ECO:0000256" key="7">
    <source>
        <dbReference type="ARBA" id="ARBA00022989"/>
    </source>
</evidence>